<dbReference type="Proteomes" id="UP000032266">
    <property type="component" value="Chromosome"/>
</dbReference>
<dbReference type="PRINTS" id="PR00080">
    <property type="entry name" value="SDRFAMILY"/>
</dbReference>
<dbReference type="InterPro" id="IPR036291">
    <property type="entry name" value="NAD(P)-bd_dom_sf"/>
</dbReference>
<dbReference type="InterPro" id="IPR002347">
    <property type="entry name" value="SDR_fam"/>
</dbReference>
<dbReference type="NCBIfam" id="NF006074">
    <property type="entry name" value="PRK08220.1"/>
    <property type="match status" value="1"/>
</dbReference>
<dbReference type="PROSITE" id="PS00061">
    <property type="entry name" value="ADH_SHORT"/>
    <property type="match status" value="1"/>
</dbReference>
<dbReference type="KEGG" id="gsn:YC6258_02766"/>
<dbReference type="HOGENOM" id="CLU_010194_1_0_6"/>
<dbReference type="GO" id="GO:0019290">
    <property type="term" value="P:siderophore biosynthetic process"/>
    <property type="evidence" value="ECO:0007669"/>
    <property type="project" value="InterPro"/>
</dbReference>
<dbReference type="NCBIfam" id="TIGR04316">
    <property type="entry name" value="dhbA_paeA"/>
    <property type="match status" value="1"/>
</dbReference>
<dbReference type="EMBL" id="CP007142">
    <property type="protein sequence ID" value="AJQ94804.1"/>
    <property type="molecule type" value="Genomic_DNA"/>
</dbReference>
<evidence type="ECO:0000256" key="6">
    <source>
        <dbReference type="ARBA" id="ARBA00066334"/>
    </source>
</evidence>
<keyword evidence="10" id="KW-1185">Reference proteome</keyword>
<evidence type="ECO:0000256" key="2">
    <source>
        <dbReference type="ARBA" id="ARBA00006484"/>
    </source>
</evidence>
<dbReference type="PATRIC" id="fig|1445510.3.peg.2723"/>
<evidence type="ECO:0000256" key="3">
    <source>
        <dbReference type="ARBA" id="ARBA00023002"/>
    </source>
</evidence>
<evidence type="ECO:0000256" key="8">
    <source>
        <dbReference type="NCBIfam" id="TIGR04316"/>
    </source>
</evidence>
<dbReference type="Gene3D" id="3.40.50.720">
    <property type="entry name" value="NAD(P)-binding Rossmann-like Domain"/>
    <property type="match status" value="1"/>
</dbReference>
<dbReference type="InterPro" id="IPR003560">
    <property type="entry name" value="DHB_DH"/>
</dbReference>
<dbReference type="PANTHER" id="PTHR24321:SF13">
    <property type="entry name" value="2,3-DIHYDRO-2,3-DIHYDROXYBENZOATE DEHYDROGENASE"/>
    <property type="match status" value="1"/>
</dbReference>
<accession>A0A0C5VWK7</accession>
<name>A0A0C5VWK7_9GAMM</name>
<dbReference type="AlphaFoldDB" id="A0A0C5VWK7"/>
<proteinExistence type="inferred from homology"/>
<keyword evidence="4" id="KW-0520">NAD</keyword>
<organism evidence="9 10">
    <name type="scientific">Gynuella sunshinyii YC6258</name>
    <dbReference type="NCBI Taxonomy" id="1445510"/>
    <lineage>
        <taxon>Bacteria</taxon>
        <taxon>Pseudomonadati</taxon>
        <taxon>Pseudomonadota</taxon>
        <taxon>Gammaproteobacteria</taxon>
        <taxon>Oceanospirillales</taxon>
        <taxon>Saccharospirillaceae</taxon>
        <taxon>Gynuella</taxon>
    </lineage>
</organism>
<evidence type="ECO:0000256" key="1">
    <source>
        <dbReference type="ARBA" id="ARBA00004924"/>
    </source>
</evidence>
<dbReference type="SUPFAM" id="SSF51735">
    <property type="entry name" value="NAD(P)-binding Rossmann-fold domains"/>
    <property type="match status" value="1"/>
</dbReference>
<sequence length="254" mass="27629">MTMTELDFSGQSIWVTGAGRGIGFATAQRFTELGAVVTGLDRNFDKPEKYPFHCQSLDLSNADQVAAGCDNILSQRPQIHGLINAAGILHTGSTENISRQAWQDCFNVNVGAAFNLFQQLIPQFKRQRRGSIVTVSSNAAHVPRMQMSAYCASKAALTSLNHCVALELAGYNVRCNVVSPGSTDTDMQRSLWHTPDARQQTINGFPDQYKLGIPLGKIATADEIANTIVFLASDMASHITMQDIIVDGGATFYR</sequence>
<comment type="catalytic activity">
    <reaction evidence="5">
        <text>(2S,3S)-2,3-dihydroxy-2,3-dihydrobenzoate + NAD(+) = 2,3-dihydroxybenzoate + NADH + H(+)</text>
        <dbReference type="Rhea" id="RHEA:23824"/>
        <dbReference type="ChEBI" id="CHEBI:15378"/>
        <dbReference type="ChEBI" id="CHEBI:36654"/>
        <dbReference type="ChEBI" id="CHEBI:57540"/>
        <dbReference type="ChEBI" id="CHEBI:57945"/>
        <dbReference type="ChEBI" id="CHEBI:58764"/>
        <dbReference type="EC" id="1.3.1.28"/>
    </reaction>
</comment>
<dbReference type="EC" id="1.3.1.28" evidence="6 8"/>
<comment type="pathway">
    <text evidence="1">Siderophore biosynthesis.</text>
</comment>
<dbReference type="PANTHER" id="PTHR24321">
    <property type="entry name" value="DEHYDROGENASES, SHORT CHAIN"/>
    <property type="match status" value="1"/>
</dbReference>
<reference evidence="9 10" key="1">
    <citation type="submission" date="2014-01" db="EMBL/GenBank/DDBJ databases">
        <title>Full genme sequencing of cellulolytic bacterium Gynuella sunshinyii YC6258T gen. nov., sp. nov.</title>
        <authorList>
            <person name="Khan H."/>
            <person name="Chung E.J."/>
            <person name="Chung Y.R."/>
        </authorList>
    </citation>
    <scope>NUCLEOTIDE SEQUENCE [LARGE SCALE GENOMIC DNA]</scope>
    <source>
        <strain evidence="9 10">YC6258</strain>
    </source>
</reference>
<gene>
    <name evidence="9" type="ORF">YC6258_02766</name>
</gene>
<dbReference type="GO" id="GO:0008667">
    <property type="term" value="F:2,3-dihydro-2,3-dihydroxybenzoate dehydrogenase activity"/>
    <property type="evidence" value="ECO:0007669"/>
    <property type="project" value="UniProtKB-UniRule"/>
</dbReference>
<dbReference type="STRING" id="1445510.YC6258_02766"/>
<evidence type="ECO:0000313" key="9">
    <source>
        <dbReference type="EMBL" id="AJQ94804.1"/>
    </source>
</evidence>
<dbReference type="Pfam" id="PF13561">
    <property type="entry name" value="adh_short_C2"/>
    <property type="match status" value="1"/>
</dbReference>
<protein>
    <recommendedName>
        <fullName evidence="7 8">2,3-dihydro-2,3-dihydroxybenzoate dehydrogenase</fullName>
        <ecNumber evidence="6 8">1.3.1.28</ecNumber>
    </recommendedName>
</protein>
<dbReference type="PRINTS" id="PR01397">
    <property type="entry name" value="DHBDHDRGNASE"/>
</dbReference>
<dbReference type="InterPro" id="IPR020904">
    <property type="entry name" value="Sc_DH/Rdtase_CS"/>
</dbReference>
<evidence type="ECO:0000256" key="5">
    <source>
        <dbReference type="ARBA" id="ARBA00052874"/>
    </source>
</evidence>
<evidence type="ECO:0000256" key="7">
    <source>
        <dbReference type="ARBA" id="ARBA00067530"/>
    </source>
</evidence>
<dbReference type="FunFam" id="3.40.50.720:FF:000160">
    <property type="entry name" value="2,3-dihydro-2,3-dihydroxybenzoate dehydrogenase"/>
    <property type="match status" value="1"/>
</dbReference>
<comment type="similarity">
    <text evidence="2">Belongs to the short-chain dehydrogenases/reductases (SDR) family.</text>
</comment>
<evidence type="ECO:0000256" key="4">
    <source>
        <dbReference type="ARBA" id="ARBA00023027"/>
    </source>
</evidence>
<evidence type="ECO:0000313" key="10">
    <source>
        <dbReference type="Proteomes" id="UP000032266"/>
    </source>
</evidence>
<keyword evidence="3 9" id="KW-0560">Oxidoreductase</keyword>